<dbReference type="PROSITE" id="PS00197">
    <property type="entry name" value="2FE2S_FER_1"/>
    <property type="match status" value="1"/>
</dbReference>
<proteinExistence type="predicted"/>
<dbReference type="PROSITE" id="PS51384">
    <property type="entry name" value="FAD_FR"/>
    <property type="match status" value="1"/>
</dbReference>
<dbReference type="SUPFAM" id="SSF63380">
    <property type="entry name" value="Riboflavin synthase domain-like"/>
    <property type="match status" value="1"/>
</dbReference>
<protein>
    <submittedName>
        <fullName evidence="9">PDR/VanB family oxidoreductase</fullName>
    </submittedName>
</protein>
<dbReference type="InterPro" id="IPR017938">
    <property type="entry name" value="Riboflavin_synthase-like_b-brl"/>
</dbReference>
<dbReference type="InterPro" id="IPR012675">
    <property type="entry name" value="Beta-grasp_dom_sf"/>
</dbReference>
<keyword evidence="2" id="KW-0001">2Fe-2S</keyword>
<dbReference type="PRINTS" id="PR00409">
    <property type="entry name" value="PHDIOXRDTASE"/>
</dbReference>
<sequence length="320" mass="33940">MNALTHQVVVQRREIQGGGVVVLDLESADGHSLPRFEAGAHIDVHLAPDLVRQYSLCGDPAEKSRYRLGVLRDPASRGGSLAVFDRLNEGTVVTIGAPRNHFPLVPEAQHSVLVGGGIGITPMIAMAYALSAAGKHFELHYCTRSAASSAFLAELAAAPFADKVHLHFDDAGDAGRLQIAAVLAAAGTAHTHLYVCGPSGFMDWVIGTSEQHGLPTAQIHREYFNAEVDTRGGAFEVVAAASGKTVQVKEGESIVAALKSVGIQVQVSCQEGVCGTCVCTVLEGECDHRDVYLTDEEKTDNDQIMTCCSRAKSARLVLDI</sequence>
<dbReference type="CDD" id="cd06185">
    <property type="entry name" value="PDR_like"/>
    <property type="match status" value="1"/>
</dbReference>
<dbReference type="InterPro" id="IPR036010">
    <property type="entry name" value="2Fe-2S_ferredoxin-like_sf"/>
</dbReference>
<dbReference type="PANTHER" id="PTHR47354">
    <property type="entry name" value="NADH OXIDOREDUCTASE HCR"/>
    <property type="match status" value="1"/>
</dbReference>
<dbReference type="PROSITE" id="PS51085">
    <property type="entry name" value="2FE2S_FER_2"/>
    <property type="match status" value="1"/>
</dbReference>
<organism evidence="9 10">
    <name type="scientific">Curvibacter microcysteis</name>
    <dbReference type="NCBI Taxonomy" id="3026419"/>
    <lineage>
        <taxon>Bacteria</taxon>
        <taxon>Pseudomonadati</taxon>
        <taxon>Pseudomonadota</taxon>
        <taxon>Betaproteobacteria</taxon>
        <taxon>Burkholderiales</taxon>
        <taxon>Comamonadaceae</taxon>
        <taxon>Curvibacter</taxon>
    </lineage>
</organism>
<dbReference type="SUPFAM" id="SSF52343">
    <property type="entry name" value="Ferredoxin reductase-like, C-terminal NADP-linked domain"/>
    <property type="match status" value="1"/>
</dbReference>
<evidence type="ECO:0000313" key="10">
    <source>
        <dbReference type="Proteomes" id="UP001528672"/>
    </source>
</evidence>
<accession>A0ABT5M9G3</accession>
<evidence type="ECO:0000256" key="1">
    <source>
        <dbReference type="ARBA" id="ARBA00022630"/>
    </source>
</evidence>
<name>A0ABT5M9G3_9BURK</name>
<evidence type="ECO:0000256" key="4">
    <source>
        <dbReference type="ARBA" id="ARBA00023002"/>
    </source>
</evidence>
<dbReference type="InterPro" id="IPR001041">
    <property type="entry name" value="2Fe-2S_ferredoxin-type"/>
</dbReference>
<evidence type="ECO:0000256" key="6">
    <source>
        <dbReference type="ARBA" id="ARBA00023014"/>
    </source>
</evidence>
<dbReference type="InterPro" id="IPR039261">
    <property type="entry name" value="FNR_nucleotide-bd"/>
</dbReference>
<evidence type="ECO:0000256" key="2">
    <source>
        <dbReference type="ARBA" id="ARBA00022714"/>
    </source>
</evidence>
<feature type="domain" description="2Fe-2S ferredoxin-type" evidence="7">
    <location>
        <begin position="235"/>
        <end position="320"/>
    </location>
</feature>
<dbReference type="SUPFAM" id="SSF54292">
    <property type="entry name" value="2Fe-2S ferredoxin-like"/>
    <property type="match status" value="1"/>
</dbReference>
<dbReference type="EMBL" id="JAQSIO010000001">
    <property type="protein sequence ID" value="MDD0813232.1"/>
    <property type="molecule type" value="Genomic_DNA"/>
</dbReference>
<dbReference type="Gene3D" id="3.40.50.80">
    <property type="entry name" value="Nucleotide-binding domain of ferredoxin-NADP reductase (FNR) module"/>
    <property type="match status" value="1"/>
</dbReference>
<keyword evidence="6" id="KW-0411">Iron-sulfur</keyword>
<comment type="caution">
    <text evidence="9">The sequence shown here is derived from an EMBL/GenBank/DDBJ whole genome shotgun (WGS) entry which is preliminary data.</text>
</comment>
<dbReference type="CDD" id="cd00207">
    <property type="entry name" value="fer2"/>
    <property type="match status" value="1"/>
</dbReference>
<keyword evidence="10" id="KW-1185">Reference proteome</keyword>
<dbReference type="Gene3D" id="3.10.20.30">
    <property type="match status" value="1"/>
</dbReference>
<keyword evidence="3" id="KW-0479">Metal-binding</keyword>
<evidence type="ECO:0000256" key="5">
    <source>
        <dbReference type="ARBA" id="ARBA00023004"/>
    </source>
</evidence>
<dbReference type="InterPro" id="IPR006058">
    <property type="entry name" value="2Fe2S_fd_BS"/>
</dbReference>
<dbReference type="Pfam" id="PF00175">
    <property type="entry name" value="NAD_binding_1"/>
    <property type="match status" value="1"/>
</dbReference>
<dbReference type="InterPro" id="IPR050415">
    <property type="entry name" value="MRET"/>
</dbReference>
<gene>
    <name evidence="9" type="ORF">PSQ39_01175</name>
</gene>
<dbReference type="PANTHER" id="PTHR47354:SF1">
    <property type="entry name" value="CARNITINE MONOOXYGENASE REDUCTASE SUBUNIT"/>
    <property type="match status" value="1"/>
</dbReference>
<evidence type="ECO:0000256" key="3">
    <source>
        <dbReference type="ARBA" id="ARBA00022723"/>
    </source>
</evidence>
<dbReference type="InterPro" id="IPR001433">
    <property type="entry name" value="OxRdtase_FAD/NAD-bd"/>
</dbReference>
<keyword evidence="5" id="KW-0408">Iron</keyword>
<dbReference type="InterPro" id="IPR017927">
    <property type="entry name" value="FAD-bd_FR_type"/>
</dbReference>
<keyword evidence="4" id="KW-0560">Oxidoreductase</keyword>
<dbReference type="Proteomes" id="UP001528672">
    <property type="component" value="Unassembled WGS sequence"/>
</dbReference>
<evidence type="ECO:0000259" key="8">
    <source>
        <dbReference type="PROSITE" id="PS51384"/>
    </source>
</evidence>
<keyword evidence="1" id="KW-0285">Flavoprotein</keyword>
<evidence type="ECO:0000259" key="7">
    <source>
        <dbReference type="PROSITE" id="PS51085"/>
    </source>
</evidence>
<feature type="domain" description="FAD-binding FR-type" evidence="8">
    <location>
        <begin position="3"/>
        <end position="105"/>
    </location>
</feature>
<dbReference type="Gene3D" id="2.40.30.10">
    <property type="entry name" value="Translation factors"/>
    <property type="match status" value="1"/>
</dbReference>
<dbReference type="RefSeq" id="WP_273924762.1">
    <property type="nucleotide sequence ID" value="NZ_JAQSIO010000001.1"/>
</dbReference>
<dbReference type="Pfam" id="PF00111">
    <property type="entry name" value="Fer2"/>
    <property type="match status" value="1"/>
</dbReference>
<evidence type="ECO:0000313" key="9">
    <source>
        <dbReference type="EMBL" id="MDD0813232.1"/>
    </source>
</evidence>
<reference evidence="9 10" key="1">
    <citation type="submission" date="2023-02" db="EMBL/GenBank/DDBJ databases">
        <title>Bacterial whole genome sequence for Curvibacter sp. HBC28.</title>
        <authorList>
            <person name="Le V."/>
            <person name="Ko S.-R."/>
            <person name="Ahn C.-Y."/>
            <person name="Oh H.-M."/>
        </authorList>
    </citation>
    <scope>NUCLEOTIDE SEQUENCE [LARGE SCALE GENOMIC DNA]</scope>
    <source>
        <strain evidence="9 10">HBC28</strain>
    </source>
</reference>